<comment type="similarity">
    <text evidence="2">Belongs to the eIF-2-alpha family.</text>
</comment>
<keyword evidence="4" id="KW-0396">Initiation factor</keyword>
<dbReference type="Proteomes" id="UP000663831">
    <property type="component" value="Unassembled WGS sequence"/>
</dbReference>
<name>A0A8H3D9J3_9AGAM</name>
<feature type="region of interest" description="Disordered" evidence="12">
    <location>
        <begin position="1"/>
        <end position="37"/>
    </location>
</feature>
<dbReference type="SUPFAM" id="SSF50249">
    <property type="entry name" value="Nucleic acid-binding proteins"/>
    <property type="match status" value="1"/>
</dbReference>
<evidence type="ECO:0000256" key="4">
    <source>
        <dbReference type="ARBA" id="ARBA00022540"/>
    </source>
</evidence>
<evidence type="ECO:0008006" key="18">
    <source>
        <dbReference type="Google" id="ProtNLM"/>
    </source>
</evidence>
<keyword evidence="6" id="KW-0648">Protein biosynthesis</keyword>
<dbReference type="PANTHER" id="PTHR10602">
    <property type="entry name" value="EUKARYOTIC TRANSLATION INITIATION FACTOR 2 SUBUNIT 1"/>
    <property type="match status" value="1"/>
</dbReference>
<dbReference type="Gene3D" id="2.40.50.140">
    <property type="entry name" value="Nucleic acid-binding proteins"/>
    <property type="match status" value="1"/>
</dbReference>
<evidence type="ECO:0000259" key="14">
    <source>
        <dbReference type="PROSITE" id="PS50126"/>
    </source>
</evidence>
<dbReference type="PANTHER" id="PTHR10602:SF0">
    <property type="entry name" value="EUKARYOTIC TRANSLATION INITIATION FACTOR 2 SUBUNIT 1"/>
    <property type="match status" value="1"/>
</dbReference>
<evidence type="ECO:0000256" key="1">
    <source>
        <dbReference type="ARBA" id="ARBA00004606"/>
    </source>
</evidence>
<dbReference type="Gene3D" id="3.90.180.10">
    <property type="entry name" value="Medium-chain alcohol dehydrogenases, catalytic domain"/>
    <property type="match status" value="1"/>
</dbReference>
<keyword evidence="7" id="KW-0735">Signal-anchor</keyword>
<dbReference type="InterPro" id="IPR024054">
    <property type="entry name" value="TIF2_asu_middle_sf"/>
</dbReference>
<dbReference type="Gene3D" id="3.30.70.1130">
    <property type="entry name" value="EIF_2_alpha"/>
    <property type="match status" value="1"/>
</dbReference>
<feature type="compositionally biased region" description="Basic and acidic residues" evidence="12">
    <location>
        <begin position="1094"/>
        <end position="1110"/>
    </location>
</feature>
<evidence type="ECO:0000256" key="6">
    <source>
        <dbReference type="ARBA" id="ARBA00022917"/>
    </source>
</evidence>
<sequence>MHRRKSSKPDSPADMSGAGTYGNRSPMTPTAQSGLSVPLMTRERNVEATMMKPPTAGLYSSVAASASNLSLSSRSDTLVGHAHPSSVSSKYNLTPDPSKWEANVYLDVPEPDDQLHNPDPRRDRLGDGGGSIFNLRGLANLGCLLLLALILTGLFAVYPIADNFMRKTETLGAYNLGGINASGQVPEIAGGFGLIDKDTPESAYTHISLEDGSEWDLVFSDEFNTDGRSFYPGDDPYWEAVDLHYWGTNNLEWYSPDQVTTKGGFLNITLEKVRWRDLDYKGGMIASWNKFCFSGGYMVSNVSLPGSSKVHGLWPAVWSMGNLGRAGFGASLEGMWPYTYDTCDVGTLPNQTFPDHTPHLVTVGGNDPKEQNGGVLSYLQGQRLSACTCPGESHPGPIRPDGTFVGRSAPEIDVFEAITDNNVGYVSQSGQWAPFNYKYVWKNTSENLHILNENTEFNTYIGGVFQQCTSGLSKTNQACYEKDGGCFAVYGFEYKPGNDGYILWTNDNEPAWKLYGAGMGPDENVQIGQRPVPQEPMYMIINLGISPQFGGVDWEHITFPDTMLVDWVRVYQPKDNHNIGCDPPDFPTRDYINTYIEAYTNPSKPDHLGFVHNPKMADQPPHLQNKMATQNKTMSALKLYPDPLELRFESVPIPEITHPDDAIVKVLLAGLCGSDLHAYRGLESFDAPYITGHELVGIIVNLGEGFRNAAAGRPELYSTLKVNDKVVAPFTSSCGECRPCRIGFTARCDHSLLFGSPRLPGAQAQYIRVPHAGGTLFRIPQDDNILGNEPVARIRTSDASLILLGDILPTGYFAALQAIQHPNLAYAFARKTFPVIPSFVNAFVTGGESIKVQENDAKLVFAVVGLGPVGLCALISLVELLGLSGTSNFAIVAVDPNEARRVKAESILGALGSTPGGVIRVVSLEDAPSVSKELSGGLGCDAVLEIVGNNSALQLAYELIRPFGVISSVGHACTMRYYQQKYPEVDDLVMVQVRQIAEMGAYVKLLEYDNIEGMILLSELSRRRIRSIQKLIRVGRNEVVVVLRVDKEKGYIDLSKRRVSPEDITKCEDKFMKSKAVASIMRHVATRTTGAVDEAPKEGEAAPKSETKEEEKEEDEEHDAGVPGGSDEDRLEELYEQIVWPLASKYGHTYDAFKLALTSPDVFDGLNISQPVLNSLVATIARRLTPQPIKLRADIELTCFQPTGIDAIKRALTAGEAVSTEAVPVKAKLVAPPFYVLGTNATDKVAGVDILEKAIEAIKATILEEGGELNVKMKPKAVSESEDLELAAIMAKANQENQEVSGDSAEESGLED</sequence>
<dbReference type="InterPro" id="IPR011032">
    <property type="entry name" value="GroES-like_sf"/>
</dbReference>
<dbReference type="GO" id="GO:0033290">
    <property type="term" value="C:eukaryotic 48S preinitiation complex"/>
    <property type="evidence" value="ECO:0007669"/>
    <property type="project" value="TreeGrafter"/>
</dbReference>
<dbReference type="EMBL" id="CAJMWV010005643">
    <property type="protein sequence ID" value="CAE6513919.1"/>
    <property type="molecule type" value="Genomic_DNA"/>
</dbReference>
<dbReference type="CDD" id="cd02180">
    <property type="entry name" value="GH16_fungal_KRE6_glucanase"/>
    <property type="match status" value="1"/>
</dbReference>
<protein>
    <recommendedName>
        <fullName evidence="18">Eukaryotic translation initiation factor 2 subunit alpha</fullName>
    </recommendedName>
</protein>
<dbReference type="SUPFAM" id="SSF116742">
    <property type="entry name" value="eIF2alpha middle domain-like"/>
    <property type="match status" value="2"/>
</dbReference>
<feature type="domain" description="GH16" evidence="15">
    <location>
        <begin position="202"/>
        <end position="576"/>
    </location>
</feature>
<reference evidence="16" key="1">
    <citation type="submission" date="2021-01" db="EMBL/GenBank/DDBJ databases">
        <authorList>
            <person name="Kaushik A."/>
        </authorList>
    </citation>
    <scope>NUCLEOTIDE SEQUENCE</scope>
    <source>
        <strain evidence="16">AG3-1AP</strain>
    </source>
</reference>
<feature type="region of interest" description="Disordered" evidence="12">
    <location>
        <begin position="1088"/>
        <end position="1128"/>
    </location>
</feature>
<dbReference type="GO" id="GO:0003743">
    <property type="term" value="F:translation initiation factor activity"/>
    <property type="evidence" value="ECO:0007669"/>
    <property type="project" value="UniProtKB-KW"/>
</dbReference>
<dbReference type="InterPro" id="IPR003029">
    <property type="entry name" value="S1_domain"/>
</dbReference>
<dbReference type="GO" id="GO:0016020">
    <property type="term" value="C:membrane"/>
    <property type="evidence" value="ECO:0007669"/>
    <property type="project" value="UniProtKB-SubCell"/>
</dbReference>
<dbReference type="GO" id="GO:0005850">
    <property type="term" value="C:eukaryotic translation initiation factor 2 complex"/>
    <property type="evidence" value="ECO:0007669"/>
    <property type="project" value="TreeGrafter"/>
</dbReference>
<evidence type="ECO:0000313" key="16">
    <source>
        <dbReference type="EMBL" id="CAE6513919.1"/>
    </source>
</evidence>
<dbReference type="FunFam" id="2.40.50.140:FF:000015">
    <property type="entry name" value="Eukaryotic translation initiation factor 2 subunit alpha"/>
    <property type="match status" value="1"/>
</dbReference>
<accession>A0A8H3D9J3</accession>
<evidence type="ECO:0000256" key="8">
    <source>
        <dbReference type="ARBA" id="ARBA00022989"/>
    </source>
</evidence>
<dbReference type="FunFam" id="3.30.70.1130:FF:000001">
    <property type="entry name" value="Eukaryotic translation initiation factor 2 subunit 1"/>
    <property type="match status" value="1"/>
</dbReference>
<dbReference type="Pfam" id="PF03935">
    <property type="entry name" value="SKN1_KRE6_Sbg1"/>
    <property type="match status" value="1"/>
</dbReference>
<keyword evidence="8 13" id="KW-1133">Transmembrane helix</keyword>
<dbReference type="PROSITE" id="PS50126">
    <property type="entry name" value="S1"/>
    <property type="match status" value="1"/>
</dbReference>
<feature type="transmembrane region" description="Helical" evidence="13">
    <location>
        <begin position="138"/>
        <end position="161"/>
    </location>
</feature>
<keyword evidence="11" id="KW-0961">Cell wall biogenesis/degradation</keyword>
<dbReference type="InterPro" id="IPR024055">
    <property type="entry name" value="TIF2_asu_C"/>
</dbReference>
<dbReference type="SMART" id="SM00316">
    <property type="entry name" value="S1"/>
    <property type="match status" value="1"/>
</dbReference>
<dbReference type="SUPFAM" id="SSF51735">
    <property type="entry name" value="NAD(P)-binding Rossmann-fold domains"/>
    <property type="match status" value="1"/>
</dbReference>
<dbReference type="Pfam" id="PF08240">
    <property type="entry name" value="ADH_N"/>
    <property type="match status" value="1"/>
</dbReference>
<dbReference type="PROSITE" id="PS51762">
    <property type="entry name" value="GH16_2"/>
    <property type="match status" value="1"/>
</dbReference>
<dbReference type="InterPro" id="IPR013154">
    <property type="entry name" value="ADH-like_N"/>
</dbReference>
<dbReference type="SUPFAM" id="SSF50129">
    <property type="entry name" value="GroES-like"/>
    <property type="match status" value="1"/>
</dbReference>
<dbReference type="GO" id="GO:0005975">
    <property type="term" value="P:carbohydrate metabolic process"/>
    <property type="evidence" value="ECO:0007669"/>
    <property type="project" value="InterPro"/>
</dbReference>
<evidence type="ECO:0000256" key="9">
    <source>
        <dbReference type="ARBA" id="ARBA00023136"/>
    </source>
</evidence>
<evidence type="ECO:0000256" key="5">
    <source>
        <dbReference type="ARBA" id="ARBA00022692"/>
    </source>
</evidence>
<evidence type="ECO:0000256" key="10">
    <source>
        <dbReference type="ARBA" id="ARBA00023180"/>
    </source>
</evidence>
<evidence type="ECO:0000313" key="17">
    <source>
        <dbReference type="Proteomes" id="UP000663831"/>
    </source>
</evidence>
<dbReference type="FunFam" id="2.60.120.200:FF:000259">
    <property type="entry name" value="Chromosome 9, whole genome shotgun sequence"/>
    <property type="match status" value="1"/>
</dbReference>
<dbReference type="InterPro" id="IPR000757">
    <property type="entry name" value="Beta-glucanase-like"/>
</dbReference>
<comment type="subcellular location">
    <subcellularLocation>
        <location evidence="1">Membrane</location>
        <topology evidence="1">Single-pass type II membrane protein</topology>
    </subcellularLocation>
</comment>
<feature type="compositionally biased region" description="Polar residues" evidence="12">
    <location>
        <begin position="22"/>
        <end position="35"/>
    </location>
</feature>
<dbReference type="Pfam" id="PF00107">
    <property type="entry name" value="ADH_zinc_N"/>
    <property type="match status" value="1"/>
</dbReference>
<dbReference type="InterPro" id="IPR044126">
    <property type="entry name" value="S1_IF2_alpha"/>
</dbReference>
<keyword evidence="10" id="KW-0325">Glycoprotein</keyword>
<keyword evidence="5 13" id="KW-0812">Transmembrane</keyword>
<evidence type="ECO:0000256" key="2">
    <source>
        <dbReference type="ARBA" id="ARBA00007223"/>
    </source>
</evidence>
<dbReference type="GO" id="GO:0004553">
    <property type="term" value="F:hydrolase activity, hydrolyzing O-glycosyl compounds"/>
    <property type="evidence" value="ECO:0007669"/>
    <property type="project" value="InterPro"/>
</dbReference>
<dbReference type="InterPro" id="IPR013320">
    <property type="entry name" value="ConA-like_dom_sf"/>
</dbReference>
<dbReference type="InterPro" id="IPR005629">
    <property type="entry name" value="Skn1/Kre6/Sbg1"/>
</dbReference>
<dbReference type="CDD" id="cd04452">
    <property type="entry name" value="S1_IF2_alpha"/>
    <property type="match status" value="1"/>
</dbReference>
<dbReference type="InterPro" id="IPR012340">
    <property type="entry name" value="NA-bd_OB-fold"/>
</dbReference>
<dbReference type="GO" id="GO:0043022">
    <property type="term" value="F:ribosome binding"/>
    <property type="evidence" value="ECO:0007669"/>
    <property type="project" value="TreeGrafter"/>
</dbReference>
<dbReference type="SUPFAM" id="SSF49899">
    <property type="entry name" value="Concanavalin A-like lectins/glucanases"/>
    <property type="match status" value="1"/>
</dbReference>
<evidence type="ECO:0000259" key="15">
    <source>
        <dbReference type="PROSITE" id="PS51762"/>
    </source>
</evidence>
<dbReference type="Pfam" id="PF00575">
    <property type="entry name" value="S1"/>
    <property type="match status" value="1"/>
</dbReference>
<dbReference type="Pfam" id="PF07541">
    <property type="entry name" value="EIF_2_alpha"/>
    <property type="match status" value="1"/>
</dbReference>
<dbReference type="GO" id="GO:0003723">
    <property type="term" value="F:RNA binding"/>
    <property type="evidence" value="ECO:0007669"/>
    <property type="project" value="InterPro"/>
</dbReference>
<dbReference type="FunFam" id="2.60.120.200:FF:000135">
    <property type="entry name" value="Related to KRE6-glucan synthase subunit"/>
    <property type="match status" value="1"/>
</dbReference>
<dbReference type="InterPro" id="IPR011488">
    <property type="entry name" value="TIF_2_asu"/>
</dbReference>
<evidence type="ECO:0000256" key="12">
    <source>
        <dbReference type="SAM" id="MobiDB-lite"/>
    </source>
</evidence>
<evidence type="ECO:0000256" key="3">
    <source>
        <dbReference type="ARBA" id="ARBA00010962"/>
    </source>
</evidence>
<comment type="caution">
    <text evidence="16">The sequence shown here is derived from an EMBL/GenBank/DDBJ whole genome shotgun (WGS) entry which is preliminary data.</text>
</comment>
<evidence type="ECO:0000256" key="13">
    <source>
        <dbReference type="SAM" id="Phobius"/>
    </source>
</evidence>
<comment type="similarity">
    <text evidence="3">Belongs to the SKN1/KRE6 family.</text>
</comment>
<gene>
    <name evidence="16" type="ORF">RDB_LOCUS134790</name>
</gene>
<proteinExistence type="inferred from homology"/>
<feature type="domain" description="S1 motif" evidence="14">
    <location>
        <begin position="986"/>
        <end position="1057"/>
    </location>
</feature>
<keyword evidence="9 13" id="KW-0472">Membrane</keyword>
<dbReference type="Gene3D" id="2.60.120.200">
    <property type="match status" value="2"/>
</dbReference>
<dbReference type="SUPFAM" id="SSF110993">
    <property type="entry name" value="eIF-2-alpha, C-terminal domain"/>
    <property type="match status" value="1"/>
</dbReference>
<dbReference type="InterPro" id="IPR013149">
    <property type="entry name" value="ADH-like_C"/>
</dbReference>
<dbReference type="Gene3D" id="3.40.50.720">
    <property type="entry name" value="NAD(P)-binding Rossmann-like Domain"/>
    <property type="match status" value="1"/>
</dbReference>
<organism evidence="16 17">
    <name type="scientific">Rhizoctonia solani</name>
    <dbReference type="NCBI Taxonomy" id="456999"/>
    <lineage>
        <taxon>Eukaryota</taxon>
        <taxon>Fungi</taxon>
        <taxon>Dikarya</taxon>
        <taxon>Basidiomycota</taxon>
        <taxon>Agaricomycotina</taxon>
        <taxon>Agaricomycetes</taxon>
        <taxon>Cantharellales</taxon>
        <taxon>Ceratobasidiaceae</taxon>
        <taxon>Rhizoctonia</taxon>
    </lineage>
</organism>
<evidence type="ECO:0000256" key="11">
    <source>
        <dbReference type="ARBA" id="ARBA00023316"/>
    </source>
</evidence>
<dbReference type="InterPro" id="IPR036291">
    <property type="entry name" value="NAD(P)-bd_dom_sf"/>
</dbReference>
<dbReference type="Gene3D" id="1.10.150.190">
    <property type="entry name" value="Translation initiation factor 2, subunit 1, domain 2"/>
    <property type="match status" value="1"/>
</dbReference>
<evidence type="ECO:0000256" key="7">
    <source>
        <dbReference type="ARBA" id="ARBA00022968"/>
    </source>
</evidence>